<reference evidence="2 3" key="1">
    <citation type="submission" date="2016-06" db="EMBL/GenBank/DDBJ databases">
        <authorList>
            <person name="Kjaerup R.B."/>
            <person name="Dalgaard T.S."/>
            <person name="Juul-Madsen H.R."/>
        </authorList>
    </citation>
    <scope>NUCLEOTIDE SEQUENCE [LARGE SCALE GENOMIC DNA]</scope>
    <source>
        <strain evidence="2 3">DSM 43818</strain>
    </source>
</reference>
<sequence>MSGVEETLRAQMLAVVKEVQRVQASVAGLANTAATAKATAEAAQAATTRLAEELVALVRDSELGGQVDGGDVQRPVPGLSWLTVSDPDEADRLMRGFVDWLATVYCRWQSTPLPDCWAWHPPVVAELLALRDAWYSAVDRETGSAARQMDWVDRYRPGVARRIGKEMAGCSLSKHTPDRPEAYRPPRVHGAELVDALAAWWWQTGGRETAPGPSPAMLAESKARATEVE</sequence>
<feature type="region of interest" description="Disordered" evidence="1">
    <location>
        <begin position="208"/>
        <end position="229"/>
    </location>
</feature>
<dbReference type="RefSeq" id="WP_091077932.1">
    <property type="nucleotide sequence ID" value="NZ_FMHT01000003.1"/>
</dbReference>
<dbReference type="STRING" id="145857.GA0070616_1357"/>
<dbReference type="OrthoDB" id="3535759at2"/>
<keyword evidence="3" id="KW-1185">Reference proteome</keyword>
<gene>
    <name evidence="2" type="ORF">GA0070616_1357</name>
</gene>
<dbReference type="Proteomes" id="UP000199699">
    <property type="component" value="Unassembled WGS sequence"/>
</dbReference>
<evidence type="ECO:0000313" key="2">
    <source>
        <dbReference type="EMBL" id="SCL17782.1"/>
    </source>
</evidence>
<dbReference type="AlphaFoldDB" id="A0A1C6RKT3"/>
<accession>A0A1C6RKT3</accession>
<organism evidence="2 3">
    <name type="scientific">Micromonospora nigra</name>
    <dbReference type="NCBI Taxonomy" id="145857"/>
    <lineage>
        <taxon>Bacteria</taxon>
        <taxon>Bacillati</taxon>
        <taxon>Actinomycetota</taxon>
        <taxon>Actinomycetes</taxon>
        <taxon>Micromonosporales</taxon>
        <taxon>Micromonosporaceae</taxon>
        <taxon>Micromonospora</taxon>
    </lineage>
</organism>
<protein>
    <recommendedName>
        <fullName evidence="4">DUF4913 domain-containing protein</fullName>
    </recommendedName>
</protein>
<proteinExistence type="predicted"/>
<dbReference type="EMBL" id="FMHT01000003">
    <property type="protein sequence ID" value="SCL17782.1"/>
    <property type="molecule type" value="Genomic_DNA"/>
</dbReference>
<evidence type="ECO:0008006" key="4">
    <source>
        <dbReference type="Google" id="ProtNLM"/>
    </source>
</evidence>
<evidence type="ECO:0000256" key="1">
    <source>
        <dbReference type="SAM" id="MobiDB-lite"/>
    </source>
</evidence>
<evidence type="ECO:0000313" key="3">
    <source>
        <dbReference type="Proteomes" id="UP000199699"/>
    </source>
</evidence>
<name>A0A1C6RKT3_9ACTN</name>